<evidence type="ECO:0000256" key="2">
    <source>
        <dbReference type="ARBA" id="ARBA00022801"/>
    </source>
</evidence>
<dbReference type="STRING" id="413882.AAW51_4200"/>
<reference evidence="6 7" key="1">
    <citation type="submission" date="2015-05" db="EMBL/GenBank/DDBJ databases">
        <authorList>
            <person name="Tang B."/>
            <person name="Yu Y."/>
        </authorList>
    </citation>
    <scope>NUCLEOTIDE SEQUENCE [LARGE SCALE GENOMIC DNA]</scope>
    <source>
        <strain evidence="6 7">DSM 7029</strain>
    </source>
</reference>
<comment type="cofactor">
    <cofactor evidence="1">
        <name>Mg(2+)</name>
        <dbReference type="ChEBI" id="CHEBI:18420"/>
    </cofactor>
</comment>
<comment type="similarity">
    <text evidence="4">Belongs to the Nudix hydrolase family.</text>
</comment>
<protein>
    <submittedName>
        <fullName evidence="6">MutT/nudix-family hydrolase</fullName>
    </submittedName>
</protein>
<dbReference type="PROSITE" id="PS51462">
    <property type="entry name" value="NUDIX"/>
    <property type="match status" value="1"/>
</dbReference>
<keyword evidence="2 4" id="KW-0378">Hydrolase</keyword>
<evidence type="ECO:0000259" key="5">
    <source>
        <dbReference type="PROSITE" id="PS51462"/>
    </source>
</evidence>
<dbReference type="PANTHER" id="PTHR43046:SF12">
    <property type="entry name" value="GDP-MANNOSE MANNOSYL HYDROLASE"/>
    <property type="match status" value="1"/>
</dbReference>
<dbReference type="KEGG" id="pbh:AAW51_4200"/>
<evidence type="ECO:0000313" key="7">
    <source>
        <dbReference type="Proteomes" id="UP000035352"/>
    </source>
</evidence>
<proteinExistence type="inferred from homology"/>
<sequence>MEPQPHPSTPVRRSMRLVLLNGRDELLLMKVALPDRTFWCTIGGGMDAGETPQQAARRELREETGLTDRDVVWGPPVWYGEHRLQRDGVLTLHQETFLLVRTVCTDVSTDRMTEQERQVVKSFKWWSLAALKKTREFVVPPSLVRHLEPLLAGAIPSHTLQIDLGNERRPA</sequence>
<dbReference type="Pfam" id="PF00293">
    <property type="entry name" value="NUDIX"/>
    <property type="match status" value="1"/>
</dbReference>
<dbReference type="InterPro" id="IPR015797">
    <property type="entry name" value="NUDIX_hydrolase-like_dom_sf"/>
</dbReference>
<dbReference type="CDD" id="cd04685">
    <property type="entry name" value="NUDIX_Hydrolase"/>
    <property type="match status" value="1"/>
</dbReference>
<gene>
    <name evidence="6" type="ORF">AAW51_4200</name>
</gene>
<dbReference type="InterPro" id="IPR000086">
    <property type="entry name" value="NUDIX_hydrolase_dom"/>
</dbReference>
<dbReference type="Proteomes" id="UP000035352">
    <property type="component" value="Chromosome"/>
</dbReference>
<dbReference type="SUPFAM" id="SSF55811">
    <property type="entry name" value="Nudix"/>
    <property type="match status" value="1"/>
</dbReference>
<dbReference type="GO" id="GO:0016787">
    <property type="term" value="F:hydrolase activity"/>
    <property type="evidence" value="ECO:0007669"/>
    <property type="project" value="UniProtKB-KW"/>
</dbReference>
<dbReference type="AlphaFoldDB" id="A0A0G3BU54"/>
<name>A0A0G3BU54_9BURK</name>
<organism evidence="6 7">
    <name type="scientific">Caldimonas brevitalea</name>
    <dbReference type="NCBI Taxonomy" id="413882"/>
    <lineage>
        <taxon>Bacteria</taxon>
        <taxon>Pseudomonadati</taxon>
        <taxon>Pseudomonadota</taxon>
        <taxon>Betaproteobacteria</taxon>
        <taxon>Burkholderiales</taxon>
        <taxon>Sphaerotilaceae</taxon>
        <taxon>Caldimonas</taxon>
    </lineage>
</organism>
<evidence type="ECO:0000313" key="6">
    <source>
        <dbReference type="EMBL" id="AKJ30891.1"/>
    </source>
</evidence>
<evidence type="ECO:0000256" key="3">
    <source>
        <dbReference type="ARBA" id="ARBA00022842"/>
    </source>
</evidence>
<evidence type="ECO:0000256" key="1">
    <source>
        <dbReference type="ARBA" id="ARBA00001946"/>
    </source>
</evidence>
<dbReference type="RefSeq" id="WP_053013816.1">
    <property type="nucleotide sequence ID" value="NZ_CP011371.1"/>
</dbReference>
<evidence type="ECO:0000256" key="4">
    <source>
        <dbReference type="RuleBase" id="RU003476"/>
    </source>
</evidence>
<keyword evidence="3" id="KW-0460">Magnesium</keyword>
<dbReference type="Gene3D" id="3.90.79.10">
    <property type="entry name" value="Nucleoside Triphosphate Pyrophosphohydrolase"/>
    <property type="match status" value="1"/>
</dbReference>
<dbReference type="InterPro" id="IPR020476">
    <property type="entry name" value="Nudix_hydrolase"/>
</dbReference>
<dbReference type="PANTHER" id="PTHR43046">
    <property type="entry name" value="GDP-MANNOSE MANNOSYL HYDROLASE"/>
    <property type="match status" value="1"/>
</dbReference>
<dbReference type="PROSITE" id="PS00893">
    <property type="entry name" value="NUDIX_BOX"/>
    <property type="match status" value="1"/>
</dbReference>
<dbReference type="EMBL" id="CP011371">
    <property type="protein sequence ID" value="AKJ30891.1"/>
    <property type="molecule type" value="Genomic_DNA"/>
</dbReference>
<accession>A0A0G3BU54</accession>
<dbReference type="InterPro" id="IPR020084">
    <property type="entry name" value="NUDIX_hydrolase_CS"/>
</dbReference>
<feature type="domain" description="Nudix hydrolase" evidence="5">
    <location>
        <begin position="10"/>
        <end position="151"/>
    </location>
</feature>
<keyword evidence="7" id="KW-1185">Reference proteome</keyword>
<dbReference type="PRINTS" id="PR00502">
    <property type="entry name" value="NUDIXFAMILY"/>
</dbReference>